<organism evidence="8 9">
    <name type="scientific">Rasiella rasia</name>
    <dbReference type="NCBI Taxonomy" id="2744027"/>
    <lineage>
        <taxon>Bacteria</taxon>
        <taxon>Pseudomonadati</taxon>
        <taxon>Bacteroidota</taxon>
        <taxon>Flavobacteriia</taxon>
        <taxon>Flavobacteriales</taxon>
        <taxon>Flavobacteriaceae</taxon>
        <taxon>Rasiella</taxon>
    </lineage>
</organism>
<dbReference type="RefSeq" id="WP_164680720.1">
    <property type="nucleotide sequence ID" value="NZ_CP049057.1"/>
</dbReference>
<dbReference type="KEGG" id="mgel:G5B37_14425"/>
<evidence type="ECO:0000313" key="8">
    <source>
        <dbReference type="EMBL" id="QIE60709.1"/>
    </source>
</evidence>
<dbReference type="AlphaFoldDB" id="A0A6G6GQ82"/>
<comment type="subcellular location">
    <subcellularLocation>
        <location evidence="1">Cell membrane</location>
        <topology evidence="1">Multi-pass membrane protein</topology>
    </subcellularLocation>
</comment>
<sequence>MDKTANAQSRKVDKGVRLTNYLVDTFVILLAWLLISAFLGGIYQNSSLFYVIMFLYYFVLEVVFQKTLGKIVTKTVVTDKYGNKPNVIKVLIRSFLRLIPVDSFSYLFGTEVGFHDAGSSTRLSKDPQ</sequence>
<proteinExistence type="predicted"/>
<dbReference type="PANTHER" id="PTHR36115:SF4">
    <property type="entry name" value="MEMBRANE PROTEIN"/>
    <property type="match status" value="1"/>
</dbReference>
<evidence type="ECO:0000256" key="5">
    <source>
        <dbReference type="ARBA" id="ARBA00023136"/>
    </source>
</evidence>
<keyword evidence="3 6" id="KW-0812">Transmembrane</keyword>
<keyword evidence="5 6" id="KW-0472">Membrane</keyword>
<evidence type="ECO:0000256" key="1">
    <source>
        <dbReference type="ARBA" id="ARBA00004651"/>
    </source>
</evidence>
<gene>
    <name evidence="8" type="ORF">G5B37_14425</name>
</gene>
<dbReference type="InterPro" id="IPR010432">
    <property type="entry name" value="RDD"/>
</dbReference>
<accession>A0A6G6GQ82</accession>
<dbReference type="Pfam" id="PF06271">
    <property type="entry name" value="RDD"/>
    <property type="match status" value="1"/>
</dbReference>
<dbReference type="InterPro" id="IPR051791">
    <property type="entry name" value="Pra-immunoreactive"/>
</dbReference>
<protein>
    <submittedName>
        <fullName evidence="8">RDD family protein</fullName>
    </submittedName>
</protein>
<feature type="domain" description="RDD" evidence="7">
    <location>
        <begin position="17"/>
        <end position="108"/>
    </location>
</feature>
<keyword evidence="9" id="KW-1185">Reference proteome</keyword>
<dbReference type="GO" id="GO:0005886">
    <property type="term" value="C:plasma membrane"/>
    <property type="evidence" value="ECO:0007669"/>
    <property type="project" value="UniProtKB-SubCell"/>
</dbReference>
<keyword evidence="2" id="KW-1003">Cell membrane</keyword>
<dbReference type="Proteomes" id="UP000505306">
    <property type="component" value="Chromosome"/>
</dbReference>
<name>A0A6G6GQ82_9FLAO</name>
<evidence type="ECO:0000313" key="9">
    <source>
        <dbReference type="Proteomes" id="UP000505306"/>
    </source>
</evidence>
<evidence type="ECO:0000256" key="6">
    <source>
        <dbReference type="SAM" id="Phobius"/>
    </source>
</evidence>
<feature type="transmembrane region" description="Helical" evidence="6">
    <location>
        <begin position="48"/>
        <end position="64"/>
    </location>
</feature>
<dbReference type="EMBL" id="CP049057">
    <property type="protein sequence ID" value="QIE60709.1"/>
    <property type="molecule type" value="Genomic_DNA"/>
</dbReference>
<dbReference type="PANTHER" id="PTHR36115">
    <property type="entry name" value="PROLINE-RICH ANTIGEN HOMOLOG-RELATED"/>
    <property type="match status" value="1"/>
</dbReference>
<keyword evidence="4 6" id="KW-1133">Transmembrane helix</keyword>
<reference evidence="8 9" key="1">
    <citation type="submission" date="2020-02" db="EMBL/GenBank/DDBJ databases">
        <title>Complete genome sequence of Flavobacteriaceae bacterium.</title>
        <authorList>
            <person name="Kim S.-J."/>
            <person name="Kim Y.-S."/>
            <person name="Kim K.-H."/>
        </authorList>
    </citation>
    <scope>NUCLEOTIDE SEQUENCE [LARGE SCALE GENOMIC DNA]</scope>
    <source>
        <strain evidence="8 9">RR4-40</strain>
    </source>
</reference>
<feature type="transmembrane region" description="Helical" evidence="6">
    <location>
        <begin position="21"/>
        <end position="42"/>
    </location>
</feature>
<evidence type="ECO:0000256" key="2">
    <source>
        <dbReference type="ARBA" id="ARBA00022475"/>
    </source>
</evidence>
<evidence type="ECO:0000256" key="3">
    <source>
        <dbReference type="ARBA" id="ARBA00022692"/>
    </source>
</evidence>
<evidence type="ECO:0000259" key="7">
    <source>
        <dbReference type="Pfam" id="PF06271"/>
    </source>
</evidence>
<evidence type="ECO:0000256" key="4">
    <source>
        <dbReference type="ARBA" id="ARBA00022989"/>
    </source>
</evidence>